<reference evidence="1" key="1">
    <citation type="submission" date="2014-11" db="EMBL/GenBank/DDBJ databases">
        <authorList>
            <person name="Amaro Gonzalez C."/>
        </authorList>
    </citation>
    <scope>NUCLEOTIDE SEQUENCE</scope>
</reference>
<proteinExistence type="predicted"/>
<dbReference type="AlphaFoldDB" id="A0A0E9PX50"/>
<organism evidence="1">
    <name type="scientific">Anguilla anguilla</name>
    <name type="common">European freshwater eel</name>
    <name type="synonym">Muraena anguilla</name>
    <dbReference type="NCBI Taxonomy" id="7936"/>
    <lineage>
        <taxon>Eukaryota</taxon>
        <taxon>Metazoa</taxon>
        <taxon>Chordata</taxon>
        <taxon>Craniata</taxon>
        <taxon>Vertebrata</taxon>
        <taxon>Euteleostomi</taxon>
        <taxon>Actinopterygii</taxon>
        <taxon>Neopterygii</taxon>
        <taxon>Teleostei</taxon>
        <taxon>Anguilliformes</taxon>
        <taxon>Anguillidae</taxon>
        <taxon>Anguilla</taxon>
    </lineage>
</organism>
<protein>
    <submittedName>
        <fullName evidence="1">Uncharacterized protein</fullName>
    </submittedName>
</protein>
<reference evidence="1" key="2">
    <citation type="journal article" date="2015" name="Fish Shellfish Immunol.">
        <title>Early steps in the European eel (Anguilla anguilla)-Vibrio vulnificus interaction in the gills: Role of the RtxA13 toxin.</title>
        <authorList>
            <person name="Callol A."/>
            <person name="Pajuelo D."/>
            <person name="Ebbesson L."/>
            <person name="Teles M."/>
            <person name="MacKenzie S."/>
            <person name="Amaro C."/>
        </authorList>
    </citation>
    <scope>NUCLEOTIDE SEQUENCE</scope>
</reference>
<evidence type="ECO:0000313" key="1">
    <source>
        <dbReference type="EMBL" id="JAH08438.1"/>
    </source>
</evidence>
<name>A0A0E9PX50_ANGAN</name>
<dbReference type="EMBL" id="GBXM01100139">
    <property type="protein sequence ID" value="JAH08438.1"/>
    <property type="molecule type" value="Transcribed_RNA"/>
</dbReference>
<accession>A0A0E9PX50</accession>
<sequence length="22" mass="2268">MPRSSPTASVITALFCSSLDLA</sequence>